<reference evidence="3" key="1">
    <citation type="journal article" date="2019" name="Int. J. Syst. Evol. Microbiol.">
        <title>The Global Catalogue of Microorganisms (GCM) 10K type strain sequencing project: providing services to taxonomists for standard genome sequencing and annotation.</title>
        <authorList>
            <consortium name="The Broad Institute Genomics Platform"/>
            <consortium name="The Broad Institute Genome Sequencing Center for Infectious Disease"/>
            <person name="Wu L."/>
            <person name="Ma J."/>
        </authorList>
    </citation>
    <scope>NUCLEOTIDE SEQUENCE [LARGE SCALE GENOMIC DNA]</scope>
    <source>
        <strain evidence="3">CGMCC 1.13681</strain>
    </source>
</reference>
<dbReference type="InterPro" id="IPR000792">
    <property type="entry name" value="Tscrpt_reg_LuxR_C"/>
</dbReference>
<accession>A0ABW2GFH1</accession>
<sequence>MRERPGEAQSQETLRRIVVLLARGRTDDQISRELALSKRTVQRRIAQLMELYGVTSRFALGFALGRRRRPPAQSAGRRDLCESRGS</sequence>
<protein>
    <recommendedName>
        <fullName evidence="1">HTH luxR-type domain-containing protein</fullName>
    </recommendedName>
</protein>
<evidence type="ECO:0000313" key="2">
    <source>
        <dbReference type="EMBL" id="MFC7218055.1"/>
    </source>
</evidence>
<gene>
    <name evidence="2" type="ORF">ACFQLX_07720</name>
</gene>
<dbReference type="EMBL" id="JBHSZO010000008">
    <property type="protein sequence ID" value="MFC7218055.1"/>
    <property type="molecule type" value="Genomic_DNA"/>
</dbReference>
<proteinExistence type="predicted"/>
<dbReference type="SUPFAM" id="SSF46894">
    <property type="entry name" value="C-terminal effector domain of the bipartite response regulators"/>
    <property type="match status" value="1"/>
</dbReference>
<dbReference type="InterPro" id="IPR016032">
    <property type="entry name" value="Sig_transdc_resp-reg_C-effctor"/>
</dbReference>
<dbReference type="SMART" id="SM00421">
    <property type="entry name" value="HTH_LUXR"/>
    <property type="match status" value="1"/>
</dbReference>
<comment type="caution">
    <text evidence="2">The sequence shown here is derived from an EMBL/GenBank/DDBJ whole genome shotgun (WGS) entry which is preliminary data.</text>
</comment>
<evidence type="ECO:0000259" key="1">
    <source>
        <dbReference type="SMART" id="SM00421"/>
    </source>
</evidence>
<dbReference type="InterPro" id="IPR036388">
    <property type="entry name" value="WH-like_DNA-bd_sf"/>
</dbReference>
<dbReference type="Gene3D" id="1.10.10.10">
    <property type="entry name" value="Winged helix-like DNA-binding domain superfamily/Winged helix DNA-binding domain"/>
    <property type="match status" value="1"/>
</dbReference>
<dbReference type="RefSeq" id="WP_386413311.1">
    <property type="nucleotide sequence ID" value="NZ_JBHSZO010000008.1"/>
</dbReference>
<feature type="domain" description="HTH luxR-type" evidence="1">
    <location>
        <begin position="11"/>
        <end position="64"/>
    </location>
</feature>
<name>A0ABW2GFH1_9ACTN</name>
<keyword evidence="3" id="KW-1185">Reference proteome</keyword>
<dbReference type="Proteomes" id="UP001596413">
    <property type="component" value="Unassembled WGS sequence"/>
</dbReference>
<evidence type="ECO:0000313" key="3">
    <source>
        <dbReference type="Proteomes" id="UP001596413"/>
    </source>
</evidence>
<organism evidence="2 3">
    <name type="scientific">Streptomyces polyrhachis</name>
    <dbReference type="NCBI Taxonomy" id="1282885"/>
    <lineage>
        <taxon>Bacteria</taxon>
        <taxon>Bacillati</taxon>
        <taxon>Actinomycetota</taxon>
        <taxon>Actinomycetes</taxon>
        <taxon>Kitasatosporales</taxon>
        <taxon>Streptomycetaceae</taxon>
        <taxon>Streptomyces</taxon>
    </lineage>
</organism>